<dbReference type="Proteomes" id="UP000269945">
    <property type="component" value="Unassembled WGS sequence"/>
</dbReference>
<sequence length="93" mass="10150">MRCCLSSGPHINIFEKLPRCLLIASPPLLANQDQVPQLLSGMTFRQLLIKFPSEFSQEGIKAKAGWQCGKSGTRVCLLLPSQGPSAWPQLSPS</sequence>
<name>A0A9X9LC62_GULGU</name>
<evidence type="ECO:0000313" key="2">
    <source>
        <dbReference type="Proteomes" id="UP000269945"/>
    </source>
</evidence>
<keyword evidence="2" id="KW-1185">Reference proteome</keyword>
<comment type="caution">
    <text evidence="1">The sequence shown here is derived from an EMBL/GenBank/DDBJ whole genome shotgun (WGS) entry which is preliminary data.</text>
</comment>
<proteinExistence type="predicted"/>
<gene>
    <name evidence="1" type="ORF">BN2614_LOCUS1</name>
</gene>
<reference evidence="1 2" key="1">
    <citation type="submission" date="2018-10" db="EMBL/GenBank/DDBJ databases">
        <authorList>
            <person name="Ekblom R."/>
            <person name="Jareborg N."/>
        </authorList>
    </citation>
    <scope>NUCLEOTIDE SEQUENCE [LARGE SCALE GENOMIC DNA]</scope>
    <source>
        <tissue evidence="1">Muscle</tissue>
    </source>
</reference>
<organism evidence="1 2">
    <name type="scientific">Gulo gulo</name>
    <name type="common">Wolverine</name>
    <name type="synonym">Gluton</name>
    <dbReference type="NCBI Taxonomy" id="48420"/>
    <lineage>
        <taxon>Eukaryota</taxon>
        <taxon>Metazoa</taxon>
        <taxon>Chordata</taxon>
        <taxon>Craniata</taxon>
        <taxon>Vertebrata</taxon>
        <taxon>Euteleostomi</taxon>
        <taxon>Mammalia</taxon>
        <taxon>Eutheria</taxon>
        <taxon>Laurasiatheria</taxon>
        <taxon>Carnivora</taxon>
        <taxon>Caniformia</taxon>
        <taxon>Musteloidea</taxon>
        <taxon>Mustelidae</taxon>
        <taxon>Guloninae</taxon>
        <taxon>Gulo</taxon>
    </lineage>
</organism>
<dbReference type="EMBL" id="CYRY02000223">
    <property type="protein sequence ID" value="VCW49178.1"/>
    <property type="molecule type" value="Genomic_DNA"/>
</dbReference>
<dbReference type="AlphaFoldDB" id="A0A9X9LC62"/>
<accession>A0A9X9LC62</accession>
<protein>
    <submittedName>
        <fullName evidence="1">Uncharacterized protein</fullName>
    </submittedName>
</protein>
<evidence type="ECO:0000313" key="1">
    <source>
        <dbReference type="EMBL" id="VCW49178.1"/>
    </source>
</evidence>
<feature type="non-terminal residue" evidence="1">
    <location>
        <position position="93"/>
    </location>
</feature>